<keyword evidence="2 7" id="KW-0813">Transport</keyword>
<evidence type="ECO:0000256" key="4">
    <source>
        <dbReference type="ARBA" id="ARBA00022692"/>
    </source>
</evidence>
<gene>
    <name evidence="9" type="ORF">SAMN05877838_3174</name>
</gene>
<evidence type="ECO:0000259" key="8">
    <source>
        <dbReference type="Pfam" id="PF04290"/>
    </source>
</evidence>
<evidence type="ECO:0000256" key="7">
    <source>
        <dbReference type="RuleBase" id="RU369079"/>
    </source>
</evidence>
<reference evidence="10" key="1">
    <citation type="submission" date="2017-08" db="EMBL/GenBank/DDBJ databases">
        <authorList>
            <person name="Varghese N."/>
            <person name="Submissions S."/>
        </authorList>
    </citation>
    <scope>NUCLEOTIDE SEQUENCE [LARGE SCALE GENOMIC DNA]</scope>
    <source>
        <strain evidence="10">KCTC 23107</strain>
    </source>
</reference>
<keyword evidence="4 7" id="KW-0812">Transmembrane</keyword>
<name>A0A286IDN8_9HYPH</name>
<accession>A0A286IDN8</accession>
<keyword evidence="5 7" id="KW-1133">Transmembrane helix</keyword>
<evidence type="ECO:0000256" key="5">
    <source>
        <dbReference type="ARBA" id="ARBA00022989"/>
    </source>
</evidence>
<dbReference type="OrthoDB" id="7859040at2"/>
<feature type="transmembrane region" description="Helical" evidence="7">
    <location>
        <begin position="48"/>
        <end position="68"/>
    </location>
</feature>
<comment type="function">
    <text evidence="7">Part of the tripartite ATP-independent periplasmic (TRAP) transport system.</text>
</comment>
<evidence type="ECO:0000313" key="10">
    <source>
        <dbReference type="Proteomes" id="UP000219465"/>
    </source>
</evidence>
<sequence length="166" mass="18247">MKKLERTFMLMSRGAATLGVLFLLLVAAMSVADIVVREITGRPIRGAHDLASLLTIIIIASSFPAGLLERRQIKVTVLGSFLPESINRAMEVLGAVLTGAMFLFIAYFVTLHAMRVSDNHQATMVLNMPIGPWWWIASICFWACIPAQLFVIIAEILGQPAAQHQD</sequence>
<comment type="caution">
    <text evidence="7">Lacks conserved residue(s) required for the propagation of feature annotation.</text>
</comment>
<organism evidence="9 10">
    <name type="scientific">Hoeflea halophila</name>
    <dbReference type="NCBI Taxonomy" id="714899"/>
    <lineage>
        <taxon>Bacteria</taxon>
        <taxon>Pseudomonadati</taxon>
        <taxon>Pseudomonadota</taxon>
        <taxon>Alphaproteobacteria</taxon>
        <taxon>Hyphomicrobiales</taxon>
        <taxon>Rhizobiaceae</taxon>
        <taxon>Hoeflea</taxon>
    </lineage>
</organism>
<evidence type="ECO:0000256" key="3">
    <source>
        <dbReference type="ARBA" id="ARBA00022475"/>
    </source>
</evidence>
<comment type="subunit">
    <text evidence="7">The complex comprises the extracytoplasmic solute receptor protein and the two transmembrane proteins.</text>
</comment>
<dbReference type="EMBL" id="OCPC01000005">
    <property type="protein sequence ID" value="SOE18253.1"/>
    <property type="molecule type" value="Genomic_DNA"/>
</dbReference>
<dbReference type="RefSeq" id="WP_097108750.1">
    <property type="nucleotide sequence ID" value="NZ_OCPC01000005.1"/>
</dbReference>
<comment type="subcellular location">
    <subcellularLocation>
        <location evidence="7">Cell inner membrane</location>
        <topology evidence="7">Multi-pass membrane protein</topology>
    </subcellularLocation>
    <subcellularLocation>
        <location evidence="1">Cell membrane</location>
        <topology evidence="1">Multi-pass membrane protein</topology>
    </subcellularLocation>
</comment>
<dbReference type="InterPro" id="IPR055348">
    <property type="entry name" value="DctQ"/>
</dbReference>
<dbReference type="GO" id="GO:0022857">
    <property type="term" value="F:transmembrane transporter activity"/>
    <property type="evidence" value="ECO:0007669"/>
    <property type="project" value="UniProtKB-UniRule"/>
</dbReference>
<keyword evidence="7" id="KW-0997">Cell inner membrane</keyword>
<comment type="similarity">
    <text evidence="7">Belongs to the TRAP transporter small permease family.</text>
</comment>
<dbReference type="Proteomes" id="UP000219465">
    <property type="component" value="Unassembled WGS sequence"/>
</dbReference>
<keyword evidence="6 7" id="KW-0472">Membrane</keyword>
<protein>
    <recommendedName>
        <fullName evidence="7">TRAP transporter small permease protein</fullName>
    </recommendedName>
</protein>
<evidence type="ECO:0000256" key="2">
    <source>
        <dbReference type="ARBA" id="ARBA00022448"/>
    </source>
</evidence>
<proteinExistence type="inferred from homology"/>
<keyword evidence="10" id="KW-1185">Reference proteome</keyword>
<keyword evidence="3" id="KW-1003">Cell membrane</keyword>
<evidence type="ECO:0000256" key="1">
    <source>
        <dbReference type="ARBA" id="ARBA00004651"/>
    </source>
</evidence>
<dbReference type="GO" id="GO:0005886">
    <property type="term" value="C:plasma membrane"/>
    <property type="evidence" value="ECO:0007669"/>
    <property type="project" value="UniProtKB-SubCell"/>
</dbReference>
<feature type="transmembrane region" description="Helical" evidence="7">
    <location>
        <begin position="89"/>
        <end position="113"/>
    </location>
</feature>
<feature type="transmembrane region" description="Helical" evidence="7">
    <location>
        <begin position="133"/>
        <end position="157"/>
    </location>
</feature>
<evidence type="ECO:0000313" key="9">
    <source>
        <dbReference type="EMBL" id="SOE18253.1"/>
    </source>
</evidence>
<dbReference type="Pfam" id="PF04290">
    <property type="entry name" value="DctQ"/>
    <property type="match status" value="1"/>
</dbReference>
<evidence type="ECO:0000256" key="6">
    <source>
        <dbReference type="ARBA" id="ARBA00023136"/>
    </source>
</evidence>
<feature type="domain" description="Tripartite ATP-independent periplasmic transporters DctQ component" evidence="8">
    <location>
        <begin position="27"/>
        <end position="144"/>
    </location>
</feature>
<dbReference type="AlphaFoldDB" id="A0A286IDN8"/>